<sequence length="70" mass="8455">MQYVSVSSGHFVYKTYNSQIYFYIFPSCISMHDEAPFYFEIIEYVPMCCYNLARLRDIFLINISLIIYIR</sequence>
<organism evidence="1 2">
    <name type="scientific">Candidatus Desulfosporosinus infrequens</name>
    <dbReference type="NCBI Taxonomy" id="2043169"/>
    <lineage>
        <taxon>Bacteria</taxon>
        <taxon>Bacillati</taxon>
        <taxon>Bacillota</taxon>
        <taxon>Clostridia</taxon>
        <taxon>Eubacteriales</taxon>
        <taxon>Desulfitobacteriaceae</taxon>
        <taxon>Desulfosporosinus</taxon>
    </lineage>
</organism>
<dbReference type="Proteomes" id="UP000238916">
    <property type="component" value="Unassembled WGS sequence"/>
</dbReference>
<name>A0A2U3L1Z0_9FIRM</name>
<evidence type="ECO:0000313" key="1">
    <source>
        <dbReference type="EMBL" id="SPF45908.1"/>
    </source>
</evidence>
<proteinExistence type="predicted"/>
<dbReference type="EMBL" id="OMOF01000270">
    <property type="protein sequence ID" value="SPF45908.1"/>
    <property type="molecule type" value="Genomic_DNA"/>
</dbReference>
<dbReference type="AlphaFoldDB" id="A0A2U3L1Z0"/>
<protein>
    <submittedName>
        <fullName evidence="1">Uncharacterized protein</fullName>
    </submittedName>
</protein>
<evidence type="ECO:0000313" key="2">
    <source>
        <dbReference type="Proteomes" id="UP000238916"/>
    </source>
</evidence>
<accession>A0A2U3L1Z0</accession>
<reference evidence="2" key="1">
    <citation type="submission" date="2018-02" db="EMBL/GenBank/DDBJ databases">
        <authorList>
            <person name="Hausmann B."/>
        </authorList>
    </citation>
    <scope>NUCLEOTIDE SEQUENCE [LARGE SCALE GENOMIC DNA]</scope>
    <source>
        <strain evidence="2">Peat soil MAG SbF1</strain>
    </source>
</reference>
<gene>
    <name evidence="1" type="ORF">SBF1_3410008</name>
</gene>